<gene>
    <name evidence="1" type="ORF">SAMN02745775_102601</name>
</gene>
<dbReference type="STRING" id="1123062.SAMN02745775_102601"/>
<dbReference type="AlphaFoldDB" id="A0A1I3ZN63"/>
<dbReference type="SUPFAM" id="SSF141452">
    <property type="entry name" value="Hcp1-like"/>
    <property type="match status" value="1"/>
</dbReference>
<sequence length="159" mass="17051">MAVFVKYGALKGEATAVGYKDWAEVHSFQWGVGRGISSGVGGGSKREATAPSVSEIVVTKTMDAFSPLILKEAIGGKASKVEIHMTQTDESGKHIAYQKYILENTLVSGYSISAGGDRPSESISLNFAKFDSEYLKIDDKFKSETTGHVIYDLSMAKSG</sequence>
<dbReference type="Proteomes" id="UP000199473">
    <property type="component" value="Unassembled WGS sequence"/>
</dbReference>
<dbReference type="Pfam" id="PF05638">
    <property type="entry name" value="T6SS_HCP"/>
    <property type="match status" value="1"/>
</dbReference>
<dbReference type="InterPro" id="IPR036624">
    <property type="entry name" value="Hcp1-lik_sf"/>
</dbReference>
<proteinExistence type="predicted"/>
<dbReference type="PANTHER" id="PTHR36152">
    <property type="entry name" value="CYTOPLASMIC PROTEIN-RELATED"/>
    <property type="match status" value="1"/>
</dbReference>
<dbReference type="InterPro" id="IPR008514">
    <property type="entry name" value="T6SS_Hcp"/>
</dbReference>
<dbReference type="EMBL" id="FOSQ01000002">
    <property type="protein sequence ID" value="SFK45437.1"/>
    <property type="molecule type" value="Genomic_DNA"/>
</dbReference>
<evidence type="ECO:0000313" key="2">
    <source>
        <dbReference type="Proteomes" id="UP000199473"/>
    </source>
</evidence>
<evidence type="ECO:0000313" key="1">
    <source>
        <dbReference type="EMBL" id="SFK45437.1"/>
    </source>
</evidence>
<dbReference type="Gene3D" id="2.30.110.20">
    <property type="entry name" value="Hcp1-like"/>
    <property type="match status" value="1"/>
</dbReference>
<dbReference type="OrthoDB" id="7571664at2"/>
<dbReference type="InterPro" id="IPR053165">
    <property type="entry name" value="HSI-I_assembly_Hcp1"/>
</dbReference>
<name>A0A1I3ZN63_9PROT</name>
<dbReference type="RefSeq" id="WP_092958812.1">
    <property type="nucleotide sequence ID" value="NZ_FOSQ01000002.1"/>
</dbReference>
<keyword evidence="2" id="KW-1185">Reference proteome</keyword>
<reference evidence="1 2" key="1">
    <citation type="submission" date="2016-10" db="EMBL/GenBank/DDBJ databases">
        <authorList>
            <person name="de Groot N.N."/>
        </authorList>
    </citation>
    <scope>NUCLEOTIDE SEQUENCE [LARGE SCALE GENOMIC DNA]</scope>
    <source>
        <strain evidence="1 2">DSM 19981</strain>
    </source>
</reference>
<protein>
    <submittedName>
        <fullName evidence="1">Type VI secretion system secreted protein Hcp</fullName>
    </submittedName>
</protein>
<dbReference type="PANTHER" id="PTHR36152:SF1">
    <property type="entry name" value="UBIQUITIN-LIKE DOMAIN-CONTAINING PROTEIN"/>
    <property type="match status" value="1"/>
</dbReference>
<organism evidence="1 2">
    <name type="scientific">Falsiroseomonas stagni DSM 19981</name>
    <dbReference type="NCBI Taxonomy" id="1123062"/>
    <lineage>
        <taxon>Bacteria</taxon>
        <taxon>Pseudomonadati</taxon>
        <taxon>Pseudomonadota</taxon>
        <taxon>Alphaproteobacteria</taxon>
        <taxon>Acetobacterales</taxon>
        <taxon>Roseomonadaceae</taxon>
        <taxon>Falsiroseomonas</taxon>
    </lineage>
</organism>
<accession>A0A1I3ZN63</accession>